<dbReference type="EMBL" id="HG693925">
    <property type="protein sequence ID" value="CDI85520.1"/>
    <property type="molecule type" value="Genomic_DNA"/>
</dbReference>
<keyword evidence="4" id="KW-1185">Reference proteome</keyword>
<dbReference type="AlphaFoldDB" id="U6GZC4"/>
<evidence type="ECO:0000313" key="3">
    <source>
        <dbReference type="EMBL" id="CDI85520.1"/>
    </source>
</evidence>
<name>U6GZC4_9EIME</name>
<reference evidence="3" key="1">
    <citation type="submission" date="2013-10" db="EMBL/GenBank/DDBJ databases">
        <title>Genomic analysis of the causative agents of coccidiosis in chickens.</title>
        <authorList>
            <person name="Reid A.J."/>
            <person name="Blake D."/>
            <person name="Billington K."/>
            <person name="Browne H."/>
            <person name="Dunn M."/>
            <person name="Hung S."/>
            <person name="Kawahara F."/>
            <person name="Miranda-Saavedra D."/>
            <person name="Mourier T."/>
            <person name="Nagra H."/>
            <person name="Otto T.D."/>
            <person name="Rawlings N."/>
            <person name="Sanchez A."/>
            <person name="Sanders M."/>
            <person name="Subramaniam C."/>
            <person name="Tay Y."/>
            <person name="Dear P."/>
            <person name="Doerig C."/>
            <person name="Gruber A."/>
            <person name="Parkinson J."/>
            <person name="Shirley M."/>
            <person name="Wan K.L."/>
            <person name="Berriman M."/>
            <person name="Tomley F."/>
            <person name="Pain A."/>
        </authorList>
    </citation>
    <scope>NUCLEOTIDE SEQUENCE [LARGE SCALE GENOMIC DNA]</scope>
    <source>
        <strain evidence="3">Houghton</strain>
    </source>
</reference>
<feature type="compositionally biased region" description="Polar residues" evidence="1">
    <location>
        <begin position="240"/>
        <end position="257"/>
    </location>
</feature>
<dbReference type="Proteomes" id="UP000018201">
    <property type="component" value="Unassembled WGS sequence"/>
</dbReference>
<dbReference type="OrthoDB" id="347609at2759"/>
<keyword evidence="2" id="KW-0472">Membrane</keyword>
<keyword evidence="2" id="KW-1133">Transmembrane helix</keyword>
<feature type="region of interest" description="Disordered" evidence="1">
    <location>
        <begin position="240"/>
        <end position="260"/>
    </location>
</feature>
<protein>
    <recommendedName>
        <fullName evidence="5">Transmembrane protein</fullName>
    </recommendedName>
</protein>
<evidence type="ECO:0008006" key="5">
    <source>
        <dbReference type="Google" id="ProtNLM"/>
    </source>
</evidence>
<gene>
    <name evidence="3" type="ORF">EPH_0057910</name>
</gene>
<keyword evidence="2" id="KW-0812">Transmembrane</keyword>
<sequence length="481" mass="53146">MLPTVLHGKQQPAERQNDTTIKFSLPCAQKEDDGISVISTPYPVHNACYRSRPQNRPLPQPLAAIFFAAATFLTIFSLCSAGYGKKQVSEVAHRRLSDDGDSGDADSSSIIEACLELESELGILRQRAVSQPQTNPTARVEGLGPVLHAAAAEHGEKQWLWPWGYETPAGHVVPPGPVQSLSYEQMPGVQSAFQPHYYESANILTHASFTPPAGGAHLEVSEVFDPEAWLDEIPDIISTQDKQEAQTAPYSTVSSGDEQMPASNAAILSPPAAEGVSDGTPYTIKHPYVRLPVLAEDVTVRPFDVANLFNPFRSKMQPYFFLLSLKILFEKEVLQQEDVHLLVSAAEGLIGAAYFQGLRRRRSSRPVHAAETLGGYFLAFDYIVCVLQLLGDRMNAPLWWDDFVKGFNFALLSTPARTRTTVANRKLIGRLIQALEILKTRSRPPFMEIIALKKMLFCSADSPKQFRGRKWDAWRQDGAGS</sequence>
<proteinExistence type="predicted"/>
<accession>U6GZC4</accession>
<feature type="transmembrane region" description="Helical" evidence="2">
    <location>
        <begin position="62"/>
        <end position="84"/>
    </location>
</feature>
<dbReference type="VEuPathDB" id="ToxoDB:EPH_0057910"/>
<evidence type="ECO:0000256" key="2">
    <source>
        <dbReference type="SAM" id="Phobius"/>
    </source>
</evidence>
<organism evidence="3 4">
    <name type="scientific">Eimeria praecox</name>
    <dbReference type="NCBI Taxonomy" id="51316"/>
    <lineage>
        <taxon>Eukaryota</taxon>
        <taxon>Sar</taxon>
        <taxon>Alveolata</taxon>
        <taxon>Apicomplexa</taxon>
        <taxon>Conoidasida</taxon>
        <taxon>Coccidia</taxon>
        <taxon>Eucoccidiorida</taxon>
        <taxon>Eimeriorina</taxon>
        <taxon>Eimeriidae</taxon>
        <taxon>Eimeria</taxon>
    </lineage>
</organism>
<evidence type="ECO:0000313" key="4">
    <source>
        <dbReference type="Proteomes" id="UP000018201"/>
    </source>
</evidence>
<reference evidence="3" key="2">
    <citation type="submission" date="2013-10" db="EMBL/GenBank/DDBJ databases">
        <authorList>
            <person name="Aslett M."/>
        </authorList>
    </citation>
    <scope>NUCLEOTIDE SEQUENCE [LARGE SCALE GENOMIC DNA]</scope>
    <source>
        <strain evidence="3">Houghton</strain>
    </source>
</reference>
<evidence type="ECO:0000256" key="1">
    <source>
        <dbReference type="SAM" id="MobiDB-lite"/>
    </source>
</evidence>